<proteinExistence type="predicted"/>
<sequence>MGLQDAEAVLARLRESRLSTEERRTALDSLRTTLESLSPDAVLRIAKVAISDGPNDVRRIACQFCSSGIDVDLFKNAANERTRDAINELIETIETFLRTSLKVQTSKSVSSSSRTATDVLSLPMSVLRAIAAALKTLHALIRISPKKARPATLASQSTGRSLHLISLFDIILPCLQAGIRVGRSPPSSIPRSSSSLQASAFSWSDQLRQTRTLASHSSIRNTDQIDASSAGETDRKSDKSESERSDFSTASTSIRTRKDESRQQEATAKLIRQNALHCLVELNRHESRALISRWSDLLPDQPAISLTPDRALISTSATSRFSTSTSVLAPFSLCTLVTQDPSTSVRLAAMAALESILSHGTLQLSMAQERTQRALSFTSLSSQLAGWIVNIRSYLMVALQRAATVPRASARTEGSADVVGYPSSLAIALLQLTRTFVVSTARAKLVATNASILTPSVVPFASSSDPQVQASAKELIAILTPSSKPPSSSAMETRTQADAGSILIESIAPTLGRTQLDAAHLQLTDLLGEGVEPTTEICERVLAAFETAVDPLGQLPIWSIFIKNIADAPTPLLSTESSARLFAAWQCLCAEISGTSEQQCAVLSIVPDLCKVLSRHSALDTSTSSLILQYVEQCCMDPDEAVRAAAVRVLGLLVLPPESTADPTVEHQLRISKSLDRVLWANRDKDGTGALHDSSSLVRQRASWAFSNAVEARLRSQERLDEHEWVAHARYCLEAGRDMEGVAVSACRASGTLLALLTGAEASSQTCRSLGSSLMEQLCRVLSTTSKPPKSRWNAASALDRALGSDVVLTEVLEPSAGTGDGLLDRIVELLCSNLDAKVFKIRVSAANALVSLCSTAQKSNGWTGSRLDLLGEQRAGRIRRFALARLAELEGAATSKESTLYSDELKRLLNSLVASIPPPS</sequence>
<dbReference type="EMBL" id="SRRM01000014">
    <property type="protein sequence ID" value="TKY87414.1"/>
    <property type="molecule type" value="Genomic_DNA"/>
</dbReference>
<dbReference type="KEGG" id="sgra:EX895_004092"/>
<dbReference type="Proteomes" id="UP000306050">
    <property type="component" value="Chromosome SGRAM_22"/>
</dbReference>
<evidence type="ECO:0000256" key="1">
    <source>
        <dbReference type="ARBA" id="ARBA00022737"/>
    </source>
</evidence>
<evidence type="ECO:0000259" key="3">
    <source>
        <dbReference type="Pfam" id="PF13251"/>
    </source>
</evidence>
<evidence type="ECO:0000256" key="2">
    <source>
        <dbReference type="SAM" id="MobiDB-lite"/>
    </source>
</evidence>
<dbReference type="InterPro" id="IPR000357">
    <property type="entry name" value="HEAT"/>
</dbReference>
<dbReference type="RefSeq" id="XP_029739399.1">
    <property type="nucleotide sequence ID" value="XM_029884689.1"/>
</dbReference>
<organism evidence="4 5">
    <name type="scientific">Sporisorium graminicola</name>
    <dbReference type="NCBI Taxonomy" id="280036"/>
    <lineage>
        <taxon>Eukaryota</taxon>
        <taxon>Fungi</taxon>
        <taxon>Dikarya</taxon>
        <taxon>Basidiomycota</taxon>
        <taxon>Ustilaginomycotina</taxon>
        <taxon>Ustilaginomycetes</taxon>
        <taxon>Ustilaginales</taxon>
        <taxon>Ustilaginaceae</taxon>
        <taxon>Sporisorium</taxon>
    </lineage>
</organism>
<evidence type="ECO:0000313" key="4">
    <source>
        <dbReference type="EMBL" id="TKY87414.1"/>
    </source>
</evidence>
<protein>
    <recommendedName>
        <fullName evidence="3">DUF4042 domain-containing protein</fullName>
    </recommendedName>
</protein>
<gene>
    <name evidence="4" type="ORF">EX895_004092</name>
</gene>
<feature type="compositionally biased region" description="Polar residues" evidence="2">
    <location>
        <begin position="214"/>
        <end position="231"/>
    </location>
</feature>
<dbReference type="Gene3D" id="1.25.10.10">
    <property type="entry name" value="Leucine-rich Repeat Variant"/>
    <property type="match status" value="1"/>
</dbReference>
<name>A0A4U7KSD4_9BASI</name>
<dbReference type="SUPFAM" id="SSF48371">
    <property type="entry name" value="ARM repeat"/>
    <property type="match status" value="1"/>
</dbReference>
<keyword evidence="1" id="KW-0677">Repeat</keyword>
<dbReference type="GeneID" id="40726987"/>
<feature type="domain" description="DUF4042" evidence="3">
    <location>
        <begin position="271"/>
        <end position="404"/>
    </location>
</feature>
<dbReference type="AlphaFoldDB" id="A0A4U7KSD4"/>
<keyword evidence="5" id="KW-1185">Reference proteome</keyword>
<feature type="region of interest" description="Disordered" evidence="2">
    <location>
        <begin position="214"/>
        <end position="262"/>
    </location>
</feature>
<accession>A0A4U7KSD4</accession>
<feature type="compositionally biased region" description="Basic and acidic residues" evidence="2">
    <location>
        <begin position="232"/>
        <end position="246"/>
    </location>
</feature>
<dbReference type="Pfam" id="PF13251">
    <property type="entry name" value="DUF4042"/>
    <property type="match status" value="1"/>
</dbReference>
<dbReference type="InterPro" id="IPR016024">
    <property type="entry name" value="ARM-type_fold"/>
</dbReference>
<dbReference type="Pfam" id="PF02985">
    <property type="entry name" value="HEAT"/>
    <property type="match status" value="1"/>
</dbReference>
<dbReference type="PANTHER" id="PTHR13366">
    <property type="entry name" value="MALARIA ANTIGEN-RELATED"/>
    <property type="match status" value="1"/>
</dbReference>
<dbReference type="InterPro" id="IPR025283">
    <property type="entry name" value="DUF4042"/>
</dbReference>
<dbReference type="OrthoDB" id="2553858at2759"/>
<reference evidence="4 5" key="1">
    <citation type="submission" date="2019-05" db="EMBL/GenBank/DDBJ databases">
        <title>Sporisorium graminicola CBS 10092 draft sequencing and annotation.</title>
        <authorList>
            <person name="Solano-Gonzalez S."/>
            <person name="Caddick M.X."/>
            <person name="Darby A."/>
        </authorList>
    </citation>
    <scope>NUCLEOTIDE SEQUENCE [LARGE SCALE GENOMIC DNA]</scope>
    <source>
        <strain evidence="4 5">CBS 10092</strain>
    </source>
</reference>
<dbReference type="InterPro" id="IPR052107">
    <property type="entry name" value="HEAT6"/>
</dbReference>
<dbReference type="InterPro" id="IPR011989">
    <property type="entry name" value="ARM-like"/>
</dbReference>
<comment type="caution">
    <text evidence="4">The sequence shown here is derived from an EMBL/GenBank/DDBJ whole genome shotgun (WGS) entry which is preliminary data.</text>
</comment>
<dbReference type="PANTHER" id="PTHR13366:SF0">
    <property type="entry name" value="HEAT REPEAT-CONTAINING PROTEIN 6"/>
    <property type="match status" value="1"/>
</dbReference>
<evidence type="ECO:0000313" key="5">
    <source>
        <dbReference type="Proteomes" id="UP000306050"/>
    </source>
</evidence>